<accession>A0A212IXZ2</accession>
<gene>
    <name evidence="1" type="ORF">KL86DYS1_10510</name>
</gene>
<name>A0A212IXZ2_9BACT</name>
<evidence type="ECO:0000313" key="1">
    <source>
        <dbReference type="EMBL" id="SBV92068.1"/>
    </source>
</evidence>
<dbReference type="AlphaFoldDB" id="A0A212IXZ2"/>
<protein>
    <submittedName>
        <fullName evidence="1">Uncharacterized protein</fullName>
    </submittedName>
</protein>
<reference evidence="1" key="1">
    <citation type="submission" date="2016-04" db="EMBL/GenBank/DDBJ databases">
        <authorList>
            <person name="Evans L.H."/>
            <person name="Alamgir A."/>
            <person name="Owens N."/>
            <person name="Weber N.D."/>
            <person name="Virtaneva K."/>
            <person name="Barbian K."/>
            <person name="Babar A."/>
            <person name="Rosenke K."/>
        </authorList>
    </citation>
    <scope>NUCLEOTIDE SEQUENCE</scope>
    <source>
        <strain evidence="1">86-1</strain>
    </source>
</reference>
<dbReference type="EMBL" id="FLUM01000001">
    <property type="protein sequence ID" value="SBV92068.1"/>
    <property type="molecule type" value="Genomic_DNA"/>
</dbReference>
<organism evidence="1">
    <name type="scientific">uncultured Dysgonomonas sp</name>
    <dbReference type="NCBI Taxonomy" id="206096"/>
    <lineage>
        <taxon>Bacteria</taxon>
        <taxon>Pseudomonadati</taxon>
        <taxon>Bacteroidota</taxon>
        <taxon>Bacteroidia</taxon>
        <taxon>Bacteroidales</taxon>
        <taxon>Dysgonomonadaceae</taxon>
        <taxon>Dysgonomonas</taxon>
        <taxon>environmental samples</taxon>
    </lineage>
</organism>
<proteinExistence type="predicted"/>
<sequence length="81" mass="9627">MIKLKYFSQLTPKQKDKASRLYLYARLNLLGIDSGLRNSILSGIDFNKIIKIKEEIHDQKMFYLEKTDCYIPLRFNELINN</sequence>